<name>A0ABP0XEF9_9BRYO</name>
<evidence type="ECO:0000256" key="1">
    <source>
        <dbReference type="SAM" id="Coils"/>
    </source>
</evidence>
<sequence>MSSPPRRASPSGARSAVDPNTNEFPRRSNKSGEGADVIARTLGNENDLLRFQLSDIIAREKNQRLELQRLRAFRDVEVASLVKAATQQLKDEVEQMKSLLHSTSCQLHQAVAEKEKVVADSQQALVKLEELKYNAEVAQSSMASRLQGQEDTCMKTSGTLTSLADAVERFQRHVLPTFKPLVPDNLKPTHTVSAELGPNQFMMNELARLQTGLQLLRVIVDAKNDTLVLIRGKLKQENEELRAELQVTRQKQAELTSIAQQHPNPPSTANDDIAYEKTMLRQELHLLQDLFNAEVKQLKEKLKKYEAEEVANQTQFIEVQKECATLRTNLMSLQSSRTMLEASLKDETSARSQLVSQLFNLRKENERMKTELETLKLNQKFLVRQPRGGRIAAEKMDLMNTVNQLLVEMNKLKEEKVALEEEVKVQRHSQVHDYVTHTVTARDIALAASNKVGDGELAGKLANTRLKQLAQGNLMFPVPSQLGMSKSPKYSTTMNNLHLLGDRMVMNNDMQESESHVETPIRDDFNRNQYSQQGPKLSMHRIGSGGLVQLAGERFLS</sequence>
<feature type="coiled-coil region" evidence="1">
    <location>
        <begin position="351"/>
        <end position="429"/>
    </location>
</feature>
<dbReference type="Proteomes" id="UP001497444">
    <property type="component" value="Chromosome 7"/>
</dbReference>
<reference evidence="3" key="1">
    <citation type="submission" date="2024-02" db="EMBL/GenBank/DDBJ databases">
        <authorList>
            <consortium name="ELIXIR-Norway"/>
            <consortium name="Elixir Norway"/>
        </authorList>
    </citation>
    <scope>NUCLEOTIDE SEQUENCE</scope>
</reference>
<evidence type="ECO:0000313" key="3">
    <source>
        <dbReference type="EMBL" id="CAK9276736.1"/>
    </source>
</evidence>
<keyword evidence="1" id="KW-0175">Coiled coil</keyword>
<protein>
    <submittedName>
        <fullName evidence="3">Uncharacterized protein</fullName>
    </submittedName>
</protein>
<evidence type="ECO:0000256" key="2">
    <source>
        <dbReference type="SAM" id="MobiDB-lite"/>
    </source>
</evidence>
<feature type="coiled-coil region" evidence="1">
    <location>
        <begin position="288"/>
        <end position="315"/>
    </location>
</feature>
<proteinExistence type="predicted"/>
<feature type="compositionally biased region" description="Low complexity" evidence="2">
    <location>
        <begin position="1"/>
        <end position="16"/>
    </location>
</feature>
<feature type="region of interest" description="Disordered" evidence="2">
    <location>
        <begin position="1"/>
        <end position="32"/>
    </location>
</feature>
<accession>A0ABP0XEF9</accession>
<keyword evidence="4" id="KW-1185">Reference proteome</keyword>
<organism evidence="3 4">
    <name type="scientific">Sphagnum jensenii</name>
    <dbReference type="NCBI Taxonomy" id="128206"/>
    <lineage>
        <taxon>Eukaryota</taxon>
        <taxon>Viridiplantae</taxon>
        <taxon>Streptophyta</taxon>
        <taxon>Embryophyta</taxon>
        <taxon>Bryophyta</taxon>
        <taxon>Sphagnophytina</taxon>
        <taxon>Sphagnopsida</taxon>
        <taxon>Sphagnales</taxon>
        <taxon>Sphagnaceae</taxon>
        <taxon>Sphagnum</taxon>
    </lineage>
</organism>
<dbReference type="EMBL" id="OZ020102">
    <property type="protein sequence ID" value="CAK9276736.1"/>
    <property type="molecule type" value="Genomic_DNA"/>
</dbReference>
<gene>
    <name evidence="3" type="ORF">CSSPJE1EN1_LOCUS22214</name>
</gene>
<evidence type="ECO:0000313" key="4">
    <source>
        <dbReference type="Proteomes" id="UP001497444"/>
    </source>
</evidence>
<feature type="coiled-coil region" evidence="1">
    <location>
        <begin position="231"/>
        <end position="258"/>
    </location>
</feature>